<evidence type="ECO:0000256" key="2">
    <source>
        <dbReference type="ARBA" id="ARBA00023015"/>
    </source>
</evidence>
<dbReference type="InterPro" id="IPR001647">
    <property type="entry name" value="HTH_TetR"/>
</dbReference>
<dbReference type="PROSITE" id="PS50977">
    <property type="entry name" value="HTH_TETR_2"/>
    <property type="match status" value="1"/>
</dbReference>
<dbReference type="PRINTS" id="PR00455">
    <property type="entry name" value="HTHTETR"/>
</dbReference>
<evidence type="ECO:0000256" key="5">
    <source>
        <dbReference type="PROSITE-ProRule" id="PRU00335"/>
    </source>
</evidence>
<gene>
    <name evidence="7" type="ORF">SAMN04488021_11919</name>
</gene>
<accession>A0A1I3B4N3</accession>
<name>A0A1I3B4N3_9RHOB</name>
<dbReference type="Proteomes" id="UP000183635">
    <property type="component" value="Unassembled WGS sequence"/>
</dbReference>
<dbReference type="AlphaFoldDB" id="A0A1I3B4N3"/>
<evidence type="ECO:0000256" key="3">
    <source>
        <dbReference type="ARBA" id="ARBA00023125"/>
    </source>
</evidence>
<evidence type="ECO:0000313" key="8">
    <source>
        <dbReference type="Proteomes" id="UP000183635"/>
    </source>
</evidence>
<keyword evidence="1" id="KW-0678">Repressor</keyword>
<dbReference type="InterPro" id="IPR050109">
    <property type="entry name" value="HTH-type_TetR-like_transc_reg"/>
</dbReference>
<reference evidence="7 8" key="1">
    <citation type="submission" date="2016-10" db="EMBL/GenBank/DDBJ databases">
        <authorList>
            <person name="de Groot N.N."/>
        </authorList>
    </citation>
    <scope>NUCLEOTIDE SEQUENCE [LARGE SCALE GENOMIC DNA]</scope>
    <source>
        <strain evidence="7 8">DSM 8537</strain>
    </source>
</reference>
<keyword evidence="2" id="KW-0805">Transcription regulation</keyword>
<dbReference type="InterPro" id="IPR041490">
    <property type="entry name" value="KstR2_TetR_C"/>
</dbReference>
<keyword evidence="8" id="KW-1185">Reference proteome</keyword>
<dbReference type="PANTHER" id="PTHR30055:SF175">
    <property type="entry name" value="HTH-TYPE TRANSCRIPTIONAL REPRESSOR KSTR2"/>
    <property type="match status" value="1"/>
</dbReference>
<evidence type="ECO:0000256" key="4">
    <source>
        <dbReference type="ARBA" id="ARBA00023163"/>
    </source>
</evidence>
<dbReference type="Pfam" id="PF17932">
    <property type="entry name" value="TetR_C_24"/>
    <property type="match status" value="1"/>
</dbReference>
<feature type="DNA-binding region" description="H-T-H motif" evidence="5">
    <location>
        <begin position="40"/>
        <end position="59"/>
    </location>
</feature>
<dbReference type="InterPro" id="IPR009057">
    <property type="entry name" value="Homeodomain-like_sf"/>
</dbReference>
<dbReference type="InterPro" id="IPR036271">
    <property type="entry name" value="Tet_transcr_reg_TetR-rel_C_sf"/>
</dbReference>
<dbReference type="RefSeq" id="WP_083412764.1">
    <property type="nucleotide sequence ID" value="NZ_CBCRYP010000020.1"/>
</dbReference>
<evidence type="ECO:0000259" key="6">
    <source>
        <dbReference type="PROSITE" id="PS50977"/>
    </source>
</evidence>
<dbReference type="Gene3D" id="1.10.10.60">
    <property type="entry name" value="Homeodomain-like"/>
    <property type="match status" value="1"/>
</dbReference>
<dbReference type="STRING" id="34004.SAMN04488021_11919"/>
<feature type="domain" description="HTH tetR-type" evidence="6">
    <location>
        <begin position="17"/>
        <end position="77"/>
    </location>
</feature>
<dbReference type="OrthoDB" id="8478851at2"/>
<evidence type="ECO:0000313" key="7">
    <source>
        <dbReference type="EMBL" id="SFH56919.1"/>
    </source>
</evidence>
<dbReference type="EMBL" id="FOPU01000019">
    <property type="protein sequence ID" value="SFH56919.1"/>
    <property type="molecule type" value="Genomic_DNA"/>
</dbReference>
<dbReference type="Gene3D" id="1.10.357.10">
    <property type="entry name" value="Tetracycline Repressor, domain 2"/>
    <property type="match status" value="1"/>
</dbReference>
<dbReference type="PROSITE" id="PS01081">
    <property type="entry name" value="HTH_TETR_1"/>
    <property type="match status" value="1"/>
</dbReference>
<dbReference type="GO" id="GO:0003700">
    <property type="term" value="F:DNA-binding transcription factor activity"/>
    <property type="evidence" value="ECO:0007669"/>
    <property type="project" value="TreeGrafter"/>
</dbReference>
<protein>
    <submittedName>
        <fullName evidence="7">Transcriptional regulator, TetR family</fullName>
    </submittedName>
</protein>
<dbReference type="SUPFAM" id="SSF46689">
    <property type="entry name" value="Homeodomain-like"/>
    <property type="match status" value="1"/>
</dbReference>
<dbReference type="Pfam" id="PF00440">
    <property type="entry name" value="TetR_N"/>
    <property type="match status" value="1"/>
</dbReference>
<proteinExistence type="predicted"/>
<organism evidence="7 8">
    <name type="scientific">Paracoccus aminovorans</name>
    <dbReference type="NCBI Taxonomy" id="34004"/>
    <lineage>
        <taxon>Bacteria</taxon>
        <taxon>Pseudomonadati</taxon>
        <taxon>Pseudomonadota</taxon>
        <taxon>Alphaproteobacteria</taxon>
        <taxon>Rhodobacterales</taxon>
        <taxon>Paracoccaceae</taxon>
        <taxon>Paracoccus</taxon>
    </lineage>
</organism>
<keyword evidence="3 5" id="KW-0238">DNA-binding</keyword>
<evidence type="ECO:0000256" key="1">
    <source>
        <dbReference type="ARBA" id="ARBA00022491"/>
    </source>
</evidence>
<dbReference type="SUPFAM" id="SSF48498">
    <property type="entry name" value="Tetracyclin repressor-like, C-terminal domain"/>
    <property type="match status" value="1"/>
</dbReference>
<keyword evidence="4" id="KW-0804">Transcription</keyword>
<dbReference type="GO" id="GO:0000976">
    <property type="term" value="F:transcription cis-regulatory region binding"/>
    <property type="evidence" value="ECO:0007669"/>
    <property type="project" value="TreeGrafter"/>
</dbReference>
<dbReference type="PANTHER" id="PTHR30055">
    <property type="entry name" value="HTH-TYPE TRANSCRIPTIONAL REGULATOR RUTR"/>
    <property type="match status" value="1"/>
</dbReference>
<sequence>MNVPEALPLSLEDYLEGGIRPRIIDAAATLFRQRGFNAVSMIEVAQAVGLSKPGLYHHWPNKEALLLSIVGITSALLLQQLEDVKAATNDPAQRMRLFMRSRIEVVARYQNLFTVTWQERAILGSGSYRTLAATAERYRDSVRSLIDEAKDAGSIRQEVDTHLLMLAIDGMTGWAYFWYREQGALRPAAIGDAFWDMLLGGIADGTHQAIK</sequence>
<dbReference type="InterPro" id="IPR023772">
    <property type="entry name" value="DNA-bd_HTH_TetR-type_CS"/>
</dbReference>